<dbReference type="AlphaFoldDB" id="A0AB94ISV4"/>
<dbReference type="PANTHER" id="PTHR42939">
    <property type="entry name" value="ABC TRANSPORTER ATP-BINDING PROTEIN ALBC-RELATED"/>
    <property type="match status" value="1"/>
</dbReference>
<dbReference type="InterPro" id="IPR003439">
    <property type="entry name" value="ABC_transporter-like_ATP-bd"/>
</dbReference>
<name>A0AB94ISV4_9BACI</name>
<proteinExistence type="predicted"/>
<keyword evidence="3" id="KW-0067">ATP-binding</keyword>
<dbReference type="PROSITE" id="PS00211">
    <property type="entry name" value="ABC_TRANSPORTER_1"/>
    <property type="match status" value="1"/>
</dbReference>
<keyword evidence="1" id="KW-0813">Transport</keyword>
<comment type="caution">
    <text evidence="5">The sequence shown here is derived from an EMBL/GenBank/DDBJ whole genome shotgun (WGS) entry which is preliminary data.</text>
</comment>
<dbReference type="InterPro" id="IPR003593">
    <property type="entry name" value="AAA+_ATPase"/>
</dbReference>
<protein>
    <submittedName>
        <fullName evidence="5">Nitrous oxide reductase maturation protein NosF (ATPase)</fullName>
    </submittedName>
</protein>
<evidence type="ECO:0000256" key="1">
    <source>
        <dbReference type="ARBA" id="ARBA00022448"/>
    </source>
</evidence>
<dbReference type="InterPro" id="IPR051782">
    <property type="entry name" value="ABC_Transporter_VariousFunc"/>
</dbReference>
<evidence type="ECO:0000256" key="3">
    <source>
        <dbReference type="ARBA" id="ARBA00022840"/>
    </source>
</evidence>
<dbReference type="SUPFAM" id="SSF52540">
    <property type="entry name" value="P-loop containing nucleoside triphosphate hydrolases"/>
    <property type="match status" value="1"/>
</dbReference>
<evidence type="ECO:0000313" key="5">
    <source>
        <dbReference type="EMBL" id="ETI70077.1"/>
    </source>
</evidence>
<dbReference type="InterPro" id="IPR017871">
    <property type="entry name" value="ABC_transporter-like_CS"/>
</dbReference>
<evidence type="ECO:0000256" key="2">
    <source>
        <dbReference type="ARBA" id="ARBA00022741"/>
    </source>
</evidence>
<keyword evidence="2" id="KW-0547">Nucleotide-binding</keyword>
<dbReference type="EMBL" id="ALAN01000029">
    <property type="protein sequence ID" value="ETI70077.1"/>
    <property type="molecule type" value="Genomic_DNA"/>
</dbReference>
<dbReference type="Proteomes" id="UP000018877">
    <property type="component" value="Unassembled WGS sequence"/>
</dbReference>
<accession>A0AB94ISV4</accession>
<dbReference type="GO" id="GO:0016887">
    <property type="term" value="F:ATP hydrolysis activity"/>
    <property type="evidence" value="ECO:0007669"/>
    <property type="project" value="InterPro"/>
</dbReference>
<reference evidence="5 6" key="1">
    <citation type="journal article" date="2014" name="Environ. Microbiol.">
        <title>The nitrate-ammonifying and nosZ-carrying bacterium Bacillus vireti is a potent source and sink for nitric and nitrous oxide under high nitrate conditions.</title>
        <authorList>
            <person name="Mania D."/>
            <person name="Heylen K."/>
            <person name="van Spanning R.J."/>
            <person name="Frostegard A."/>
        </authorList>
    </citation>
    <scope>NUCLEOTIDE SEQUENCE [LARGE SCALE GENOMIC DNA]</scope>
    <source>
        <strain evidence="5 6">LMG 21834</strain>
    </source>
</reference>
<dbReference type="Pfam" id="PF00005">
    <property type="entry name" value="ABC_tran"/>
    <property type="match status" value="1"/>
</dbReference>
<evidence type="ECO:0000259" key="4">
    <source>
        <dbReference type="PROSITE" id="PS50893"/>
    </source>
</evidence>
<keyword evidence="6" id="KW-1185">Reference proteome</keyword>
<dbReference type="CDD" id="cd03230">
    <property type="entry name" value="ABC_DR_subfamily_A"/>
    <property type="match status" value="1"/>
</dbReference>
<dbReference type="GO" id="GO:0005524">
    <property type="term" value="F:ATP binding"/>
    <property type="evidence" value="ECO:0007669"/>
    <property type="project" value="UniProtKB-KW"/>
</dbReference>
<gene>
    <name evidence="5" type="primary">nosF</name>
    <name evidence="5" type="ORF">BAVI_04289</name>
</gene>
<dbReference type="PROSITE" id="PS50893">
    <property type="entry name" value="ABC_TRANSPORTER_2"/>
    <property type="match status" value="1"/>
</dbReference>
<evidence type="ECO:0000313" key="6">
    <source>
        <dbReference type="Proteomes" id="UP000018877"/>
    </source>
</evidence>
<dbReference type="PANTHER" id="PTHR42939:SF1">
    <property type="entry name" value="ABC TRANSPORTER ATP-BINDING PROTEIN ALBC-RELATED"/>
    <property type="match status" value="1"/>
</dbReference>
<dbReference type="InterPro" id="IPR027417">
    <property type="entry name" value="P-loop_NTPase"/>
</dbReference>
<organism evidence="5 6">
    <name type="scientific">Neobacillus vireti LMG 21834</name>
    <dbReference type="NCBI Taxonomy" id="1131730"/>
    <lineage>
        <taxon>Bacteria</taxon>
        <taxon>Bacillati</taxon>
        <taxon>Bacillota</taxon>
        <taxon>Bacilli</taxon>
        <taxon>Bacillales</taxon>
        <taxon>Bacillaceae</taxon>
        <taxon>Neobacillus</taxon>
    </lineage>
</organism>
<dbReference type="Gene3D" id="3.40.50.300">
    <property type="entry name" value="P-loop containing nucleotide triphosphate hydrolases"/>
    <property type="match status" value="1"/>
</dbReference>
<sequence>MIDIKNVSKVFKQKTALYPLSLTGDDGECIVLCGGNGAGKSTLLQMIAGISAPGDGTVLINQVDIKLNRKQYVSLIGFMPDEFFAQETLTVTEFLTFYGTFRKVAPSRIKEVIDILGLAPKKDEMIKHLSKGMRQRLLFGQAWLANPAVLILDEPTNGLDPYWIDKFIDMLKKIKQTGTTVIFSTHMMDVAAEVADRVIFMENGRITEIIQNDHLNPKQFMVDLLGRYRQKEE</sequence>
<dbReference type="SMART" id="SM00382">
    <property type="entry name" value="AAA"/>
    <property type="match status" value="1"/>
</dbReference>
<feature type="domain" description="ABC transporter" evidence="4">
    <location>
        <begin position="2"/>
        <end position="228"/>
    </location>
</feature>